<protein>
    <recommendedName>
        <fullName evidence="7">Mitochondrial outer membrane transport complex Sam37/metaxin N-terminal domain-containing protein</fullName>
    </recommendedName>
</protein>
<feature type="transmembrane region" description="Helical" evidence="6">
    <location>
        <begin position="985"/>
        <end position="1007"/>
    </location>
</feature>
<feature type="domain" description="Mitochondrial outer membrane transport complex Sam37/metaxin N-terminal" evidence="7">
    <location>
        <begin position="21"/>
        <end position="155"/>
    </location>
</feature>
<feature type="transmembrane region" description="Helical" evidence="6">
    <location>
        <begin position="636"/>
        <end position="656"/>
    </location>
</feature>
<dbReference type="GO" id="GO:0000007">
    <property type="term" value="F:low-affinity zinc ion transmembrane transporter activity"/>
    <property type="evidence" value="ECO:0007669"/>
    <property type="project" value="TreeGrafter"/>
</dbReference>
<dbReference type="Pfam" id="PF10568">
    <property type="entry name" value="Tom37"/>
    <property type="match status" value="1"/>
</dbReference>
<dbReference type="VEuPathDB" id="FungiDB:PABG_07725"/>
<feature type="transmembrane region" description="Helical" evidence="6">
    <location>
        <begin position="949"/>
        <end position="973"/>
    </location>
</feature>
<dbReference type="Pfam" id="PF02535">
    <property type="entry name" value="Zip"/>
    <property type="match status" value="1"/>
</dbReference>
<sequence>MVFELHIWGPAFGLPSIDPQCIAMVAYFTLAVPAKNRSSGEDREQWVLVADSDPGMVPTNELPALWTGIRWISRFRNIVAYLNQYSDGEWDLDRGMGHKERADCIAFSSFLESQGQPLIDLSLYVSSENYNKSTSLAYASLLQWPNQWIIPPRIRSVAKKRTEHLGLTSLDLDVIVEEERQQARDPSNIASKIPKSLVRKHQATVSDLLSKSSKQNRIRLDGITGAFVAPLEELLGRKGYLLSSEIPSSLDCLALGYLSLALVPKLPYAWLRDAATAHAPRLAAYAGQLRSRCFGSVPVDVSVAFTDTPTLASSLPWRAPEQVSLEAVGKRALEGIADSIPIVCHIRAIKRLQRACAETGAEWEERELVEKVTTAQRRELYVSIATVLAGLGMFVGYVLHTGLAQIEVVGEGDEEGEGVEDDEEGQGGEEEEGEPKGQAQRKQRPANSVQKQKHASPLGEAERLPESCWALSNSNRLFGNAWVTKQTNRFGRPKRRLSQLAPTSETEPRFPKSARKVPEIPPFFLIACPKCAQLYLPTPQQICQLWVSDLDLQSVIVNVSFGFQRSIYRSRFILSSSHRRAASLPFIPPVCRLCSSAMMGTYSHFTTLLLRRDEQENSPGACATGNEYDGHLNLRLSAVFVILIGSSIGALFPVWARPGRTNASKGRRVDVPPWAFFVAKYFGSGVIVATAFIHLLAPAHEALSNPCLTGPVTEYPWVEGIMLMTIVLLFFIELMAMRYARFGEADIAKELENGAWDMGHGHSHDHGHSNGKILAPNHTHTHTHDHDSVNSDVNTNFPGENHLGHARHHLTDAVSKKNCHSFVGKTAADSKNHGPPDHTHGQMSLVEDYSAQLTSIFILEFGIIFHSVFIGLTLAVAGKEFITLYIVLVFHQTFEGLGLGARLATVPWPGSKRLTPYILAIAFGLSTPVAIAIGLGVHETYPPESQTSLIVNGVFDSISAGILIYTALVELMAHEFMFSTTMRRASIRTVLAAFALLCLGAALMALLGKWA</sequence>
<feature type="transmembrane region" description="Helical" evidence="6">
    <location>
        <begin position="717"/>
        <end position="736"/>
    </location>
</feature>
<dbReference type="Proteomes" id="UP000242814">
    <property type="component" value="Unassembled WGS sequence"/>
</dbReference>
<dbReference type="AlphaFoldDB" id="A0A1D2J667"/>
<evidence type="ECO:0000256" key="3">
    <source>
        <dbReference type="ARBA" id="ARBA00022989"/>
    </source>
</evidence>
<dbReference type="GO" id="GO:0005886">
    <property type="term" value="C:plasma membrane"/>
    <property type="evidence" value="ECO:0007669"/>
    <property type="project" value="TreeGrafter"/>
</dbReference>
<comment type="caution">
    <text evidence="8">The sequence shown here is derived from an EMBL/GenBank/DDBJ whole genome shotgun (WGS) entry which is preliminary data.</text>
</comment>
<evidence type="ECO:0000256" key="4">
    <source>
        <dbReference type="ARBA" id="ARBA00023136"/>
    </source>
</evidence>
<name>A0A1D2J667_PARBR</name>
<feature type="region of interest" description="Disordered" evidence="5">
    <location>
        <begin position="760"/>
        <end position="801"/>
    </location>
</feature>
<gene>
    <name evidence="8" type="ORF">ACO22_06881</name>
</gene>
<feature type="region of interest" description="Disordered" evidence="5">
    <location>
        <begin position="493"/>
        <end position="513"/>
    </location>
</feature>
<comment type="subcellular location">
    <subcellularLocation>
        <location evidence="1">Membrane</location>
        <topology evidence="1">Multi-pass membrane protein</topology>
    </subcellularLocation>
</comment>
<dbReference type="VEuPathDB" id="FungiDB:PABG_07726"/>
<dbReference type="GO" id="GO:0001401">
    <property type="term" value="C:SAM complex"/>
    <property type="evidence" value="ECO:0007669"/>
    <property type="project" value="InterPro"/>
</dbReference>
<evidence type="ECO:0000256" key="1">
    <source>
        <dbReference type="ARBA" id="ARBA00004141"/>
    </source>
</evidence>
<dbReference type="VEuPathDB" id="FungiDB:PADG_08567"/>
<feature type="region of interest" description="Disordered" evidence="5">
    <location>
        <begin position="410"/>
        <end position="460"/>
    </location>
</feature>
<keyword evidence="3 6" id="KW-1133">Transmembrane helix</keyword>
<feature type="transmembrane region" description="Helical" evidence="6">
    <location>
        <begin position="677"/>
        <end position="697"/>
    </location>
</feature>
<dbReference type="CDD" id="cd03078">
    <property type="entry name" value="GST_N_Metaxin1_like"/>
    <property type="match status" value="1"/>
</dbReference>
<dbReference type="EMBL" id="LZYO01000417">
    <property type="protein sequence ID" value="ODH13814.1"/>
    <property type="molecule type" value="Genomic_DNA"/>
</dbReference>
<evidence type="ECO:0000256" key="2">
    <source>
        <dbReference type="ARBA" id="ARBA00022692"/>
    </source>
</evidence>
<feature type="transmembrane region" description="Helical" evidence="6">
    <location>
        <begin position="853"/>
        <end position="876"/>
    </location>
</feature>
<dbReference type="VEuPathDB" id="FungiDB:PADG_08566"/>
<evidence type="ECO:0000313" key="8">
    <source>
        <dbReference type="EMBL" id="ODH13814.1"/>
    </source>
</evidence>
<dbReference type="GO" id="GO:0071578">
    <property type="term" value="P:zinc ion import across plasma membrane"/>
    <property type="evidence" value="ECO:0007669"/>
    <property type="project" value="TreeGrafter"/>
</dbReference>
<keyword evidence="2 6" id="KW-0812">Transmembrane</keyword>
<dbReference type="PANTHER" id="PTHR11040:SF69">
    <property type="entry name" value="ZINC-REGULATED TRANSPORTER 2"/>
    <property type="match status" value="1"/>
</dbReference>
<reference evidence="8 9" key="1">
    <citation type="submission" date="2016-06" db="EMBL/GenBank/DDBJ databases">
        <authorList>
            <person name="Kjaerup R.B."/>
            <person name="Dalgaard T.S."/>
            <person name="Juul-Madsen H.R."/>
        </authorList>
    </citation>
    <scope>NUCLEOTIDE SEQUENCE [LARGE SCALE GENOMIC DNA]</scope>
    <source>
        <strain evidence="8 9">Pb300</strain>
    </source>
</reference>
<keyword evidence="4 6" id="KW-0472">Membrane</keyword>
<feature type="transmembrane region" description="Helical" evidence="6">
    <location>
        <begin position="882"/>
        <end position="905"/>
    </location>
</feature>
<dbReference type="PANTHER" id="PTHR11040">
    <property type="entry name" value="ZINC/IRON TRANSPORTER"/>
    <property type="match status" value="1"/>
</dbReference>
<evidence type="ECO:0000313" key="9">
    <source>
        <dbReference type="Proteomes" id="UP000242814"/>
    </source>
</evidence>
<feature type="transmembrane region" description="Helical" evidence="6">
    <location>
        <begin position="917"/>
        <end position="937"/>
    </location>
</feature>
<dbReference type="InterPro" id="IPR019564">
    <property type="entry name" value="Sam37/metaxin_N"/>
</dbReference>
<accession>A0A1D2J667</accession>
<evidence type="ECO:0000259" key="7">
    <source>
        <dbReference type="Pfam" id="PF10568"/>
    </source>
</evidence>
<proteinExistence type="predicted"/>
<evidence type="ECO:0000256" key="5">
    <source>
        <dbReference type="SAM" id="MobiDB-lite"/>
    </source>
</evidence>
<feature type="compositionally biased region" description="Acidic residues" evidence="5">
    <location>
        <begin position="410"/>
        <end position="433"/>
    </location>
</feature>
<dbReference type="InterPro" id="IPR003689">
    <property type="entry name" value="ZIP"/>
</dbReference>
<evidence type="ECO:0000256" key="6">
    <source>
        <dbReference type="SAM" id="Phobius"/>
    </source>
</evidence>
<organism evidence="8 9">
    <name type="scientific">Paracoccidioides brasiliensis</name>
    <dbReference type="NCBI Taxonomy" id="121759"/>
    <lineage>
        <taxon>Eukaryota</taxon>
        <taxon>Fungi</taxon>
        <taxon>Dikarya</taxon>
        <taxon>Ascomycota</taxon>
        <taxon>Pezizomycotina</taxon>
        <taxon>Eurotiomycetes</taxon>
        <taxon>Eurotiomycetidae</taxon>
        <taxon>Onygenales</taxon>
        <taxon>Ajellomycetaceae</taxon>
        <taxon>Paracoccidioides</taxon>
    </lineage>
</organism>